<dbReference type="PANTHER" id="PTHR30258:SF2">
    <property type="entry name" value="COMG OPERON PROTEIN 1"/>
    <property type="match status" value="1"/>
</dbReference>
<comment type="similarity">
    <text evidence="1">Belongs to the GSP E family.</text>
</comment>
<dbReference type="InterPro" id="IPR007831">
    <property type="entry name" value="T2SS_GspE_N"/>
</dbReference>
<dbReference type="SUPFAM" id="SSF160246">
    <property type="entry name" value="EspE N-terminal domain-like"/>
    <property type="match status" value="1"/>
</dbReference>
<dbReference type="RefSeq" id="WP_189450769.1">
    <property type="nucleotide sequence ID" value="NZ_BMXY01000004.1"/>
</dbReference>
<dbReference type="SUPFAM" id="SSF52540">
    <property type="entry name" value="P-loop containing nucleoside triphosphate hydrolases"/>
    <property type="match status" value="1"/>
</dbReference>
<dbReference type="Pfam" id="PF05157">
    <property type="entry name" value="MshEN"/>
    <property type="match status" value="1"/>
</dbReference>
<dbReference type="InterPro" id="IPR027417">
    <property type="entry name" value="P-loop_NTPase"/>
</dbReference>
<evidence type="ECO:0000313" key="5">
    <source>
        <dbReference type="EMBL" id="GGZ70820.1"/>
    </source>
</evidence>
<reference evidence="6" key="1">
    <citation type="journal article" date="2019" name="Int. J. Syst. Evol. Microbiol.">
        <title>The Global Catalogue of Microorganisms (GCM) 10K type strain sequencing project: providing services to taxonomists for standard genome sequencing and annotation.</title>
        <authorList>
            <consortium name="The Broad Institute Genomics Platform"/>
            <consortium name="The Broad Institute Genome Sequencing Center for Infectious Disease"/>
            <person name="Wu L."/>
            <person name="Ma J."/>
        </authorList>
    </citation>
    <scope>NUCLEOTIDE SEQUENCE [LARGE SCALE GENOMIC DNA]</scope>
    <source>
        <strain evidence="6">KCTC 22558</strain>
    </source>
</reference>
<gene>
    <name evidence="5" type="ORF">GCM10008101_26480</name>
</gene>
<evidence type="ECO:0000256" key="3">
    <source>
        <dbReference type="ARBA" id="ARBA00022840"/>
    </source>
</evidence>
<dbReference type="Gene3D" id="3.30.450.90">
    <property type="match status" value="1"/>
</dbReference>
<dbReference type="SMART" id="SM00382">
    <property type="entry name" value="AAA"/>
    <property type="match status" value="1"/>
</dbReference>
<keyword evidence="6" id="KW-1185">Reference proteome</keyword>
<dbReference type="PROSITE" id="PS00662">
    <property type="entry name" value="T2SP_E"/>
    <property type="match status" value="1"/>
</dbReference>
<proteinExistence type="inferred from homology"/>
<dbReference type="InterPro" id="IPR001482">
    <property type="entry name" value="T2SS/T4SS_dom"/>
</dbReference>
<keyword evidence="2" id="KW-0547">Nucleotide-binding</keyword>
<evidence type="ECO:0000313" key="6">
    <source>
        <dbReference type="Proteomes" id="UP000643403"/>
    </source>
</evidence>
<dbReference type="CDD" id="cd01129">
    <property type="entry name" value="PulE-GspE-like"/>
    <property type="match status" value="1"/>
</dbReference>
<sequence length="566" mass="61487">MSSDNAALLLEPPVLLGEMLVAEGLISGADLDKALALQERVGGRLGSVLMRIGAVSEDSLLQVLGRQLDLPQLGVDFPLPDEEALRAAGAMIPAGLDWLIDQQVLLWQEVDGEWRCAARDPLLPSLREGLRHALPGVRVRYCLCRSQDLERLLDALARSVAAGQGDAGDVQHLREMAEEAPVVELVSNLLAQAVEQRASDLHIEPEERIFSVRFRIDGVLHSRLQLPRERFDAVASRLKLISGMDIAERRLPQDGRMSTRVGGQEMDIRVSALPGVHGESVVMRLLPKERKELGLERLGFEADHLAMMRDWTAAANGIVLVTGPTGSGKSTTLYAALAAANDGFKKIITVEDPVEFQLPAVTQIQAHPDIGLTFANALRSILRQDPDVIMIGEIRDLETAEIAVQAALTGHLVLSTLHTNDAISAFTRLVDMGVEPFLVATPVRAVQAQRLVRRLCDCSRPARGPALVESEVAPLVAKVFGEVPAQWREPVGCPKCLGTGYKGRLGIYEMVPVSESMQHLIVSGASVNDMKALARSEGCRFLREDGLLKAWQGLTTVEEVLRVAGT</sequence>
<dbReference type="EMBL" id="BMXY01000004">
    <property type="protein sequence ID" value="GGZ70820.1"/>
    <property type="molecule type" value="Genomic_DNA"/>
</dbReference>
<dbReference type="InterPro" id="IPR037257">
    <property type="entry name" value="T2SS_E_N_sf"/>
</dbReference>
<name>A0ABQ3C6N1_9GAMM</name>
<evidence type="ECO:0000256" key="1">
    <source>
        <dbReference type="ARBA" id="ARBA00006611"/>
    </source>
</evidence>
<dbReference type="Pfam" id="PF00437">
    <property type="entry name" value="T2SSE"/>
    <property type="match status" value="1"/>
</dbReference>
<keyword evidence="3" id="KW-0067">ATP-binding</keyword>
<dbReference type="Gene3D" id="3.40.50.300">
    <property type="entry name" value="P-loop containing nucleotide triphosphate hydrolases"/>
    <property type="match status" value="1"/>
</dbReference>
<organism evidence="5 6">
    <name type="scientific">Cognatilysobacter xinjiangensis</name>
    <dbReference type="NCBI Taxonomy" id="546892"/>
    <lineage>
        <taxon>Bacteria</taxon>
        <taxon>Pseudomonadati</taxon>
        <taxon>Pseudomonadota</taxon>
        <taxon>Gammaproteobacteria</taxon>
        <taxon>Lysobacterales</taxon>
        <taxon>Lysobacteraceae</taxon>
        <taxon>Cognatilysobacter</taxon>
    </lineage>
</organism>
<dbReference type="Proteomes" id="UP000643403">
    <property type="component" value="Unassembled WGS sequence"/>
</dbReference>
<evidence type="ECO:0000256" key="2">
    <source>
        <dbReference type="ARBA" id="ARBA00022741"/>
    </source>
</evidence>
<evidence type="ECO:0000259" key="4">
    <source>
        <dbReference type="PROSITE" id="PS00662"/>
    </source>
</evidence>
<accession>A0ABQ3C6N1</accession>
<dbReference type="PANTHER" id="PTHR30258">
    <property type="entry name" value="TYPE II SECRETION SYSTEM PROTEIN GSPE-RELATED"/>
    <property type="match status" value="1"/>
</dbReference>
<protein>
    <submittedName>
        <fullName evidence="5">Type II secretion protein</fullName>
    </submittedName>
</protein>
<feature type="domain" description="Bacterial type II secretion system protein E" evidence="4">
    <location>
        <begin position="382"/>
        <end position="396"/>
    </location>
</feature>
<dbReference type="InterPro" id="IPR003593">
    <property type="entry name" value="AAA+_ATPase"/>
</dbReference>
<comment type="caution">
    <text evidence="5">The sequence shown here is derived from an EMBL/GenBank/DDBJ whole genome shotgun (WGS) entry which is preliminary data.</text>
</comment>